<keyword evidence="11" id="KW-0175">Coiled coil</keyword>
<keyword evidence="5" id="KW-0547">Nucleotide-binding</keyword>
<dbReference type="GO" id="GO:0005634">
    <property type="term" value="C:nucleus"/>
    <property type="evidence" value="ECO:0007669"/>
    <property type="project" value="TreeGrafter"/>
</dbReference>
<evidence type="ECO:0000256" key="6">
    <source>
        <dbReference type="ARBA" id="ARBA00022840"/>
    </source>
</evidence>
<dbReference type="EMBL" id="ASHM01002687">
    <property type="protein sequence ID" value="PNY08713.1"/>
    <property type="molecule type" value="Genomic_DNA"/>
</dbReference>
<comment type="caution">
    <text evidence="10">Lacks conserved residue(s) required for the propagation of feature annotation.</text>
</comment>
<dbReference type="InterPro" id="IPR013758">
    <property type="entry name" value="Topo_IIA_A/C_ab"/>
</dbReference>
<evidence type="ECO:0000256" key="9">
    <source>
        <dbReference type="ARBA" id="ARBA00023235"/>
    </source>
</evidence>
<dbReference type="FunFam" id="3.40.50.670:FF:000001">
    <property type="entry name" value="DNA topoisomerase 2"/>
    <property type="match status" value="1"/>
</dbReference>
<keyword evidence="6" id="KW-0067">ATP-binding</keyword>
<dbReference type="GO" id="GO:0000819">
    <property type="term" value="P:sister chromatid segregation"/>
    <property type="evidence" value="ECO:0007669"/>
    <property type="project" value="TreeGrafter"/>
</dbReference>
<evidence type="ECO:0000256" key="4">
    <source>
        <dbReference type="ARBA" id="ARBA00012895"/>
    </source>
</evidence>
<dbReference type="PANTHER" id="PTHR10169:SF38">
    <property type="entry name" value="DNA TOPOISOMERASE 2"/>
    <property type="match status" value="1"/>
</dbReference>
<dbReference type="InterPro" id="IPR013760">
    <property type="entry name" value="Topo_IIA-like_dom_sf"/>
</dbReference>
<evidence type="ECO:0000256" key="11">
    <source>
        <dbReference type="SAM" id="Coils"/>
    </source>
</evidence>
<protein>
    <recommendedName>
        <fullName evidence="4">DNA topoisomerase (ATP-hydrolyzing)</fullName>
        <ecNumber evidence="4">5.6.2.2</ecNumber>
    </recommendedName>
</protein>
<dbReference type="PROSITE" id="PS52040">
    <property type="entry name" value="TOPO_IIA"/>
    <property type="match status" value="1"/>
</dbReference>
<name>A0A2K3P0F2_TRIPR</name>
<gene>
    <name evidence="13" type="ORF">L195_g005245</name>
</gene>
<dbReference type="GO" id="GO:0006265">
    <property type="term" value="P:DNA topological change"/>
    <property type="evidence" value="ECO:0007669"/>
    <property type="project" value="InterPro"/>
</dbReference>
<evidence type="ECO:0000313" key="13">
    <source>
        <dbReference type="EMBL" id="PNY08713.1"/>
    </source>
</evidence>
<dbReference type="SMART" id="SM00434">
    <property type="entry name" value="TOP4c"/>
    <property type="match status" value="1"/>
</dbReference>
<comment type="cofactor">
    <cofactor evidence="2">
        <name>Mg(2+)</name>
        <dbReference type="ChEBI" id="CHEBI:18420"/>
    </cofactor>
</comment>
<evidence type="ECO:0000256" key="8">
    <source>
        <dbReference type="ARBA" id="ARBA00023125"/>
    </source>
</evidence>
<keyword evidence="7" id="KW-0799">Topoisomerase</keyword>
<dbReference type="InterPro" id="IPR002205">
    <property type="entry name" value="Topo_IIA_dom_A"/>
</dbReference>
<comment type="similarity">
    <text evidence="3">Belongs to the type II topoisomerase family.</text>
</comment>
<feature type="domain" description="Topo IIA-type catalytic" evidence="12">
    <location>
        <begin position="1"/>
        <end position="548"/>
    </location>
</feature>
<dbReference type="PRINTS" id="PR00418">
    <property type="entry name" value="TPI2FAMILY"/>
</dbReference>
<dbReference type="GO" id="GO:0046872">
    <property type="term" value="F:metal ion binding"/>
    <property type="evidence" value="ECO:0007669"/>
    <property type="project" value="UniProtKB-KW"/>
</dbReference>
<dbReference type="STRING" id="57577.A0A2K3P0F2"/>
<dbReference type="PANTHER" id="PTHR10169">
    <property type="entry name" value="DNA TOPOISOMERASE/GYRASE"/>
    <property type="match status" value="1"/>
</dbReference>
<feature type="coiled-coil region" evidence="11">
    <location>
        <begin position="511"/>
        <end position="538"/>
    </location>
</feature>
<evidence type="ECO:0000256" key="1">
    <source>
        <dbReference type="ARBA" id="ARBA00000185"/>
    </source>
</evidence>
<dbReference type="Gene3D" id="3.30.1490.30">
    <property type="match status" value="1"/>
</dbReference>
<evidence type="ECO:0000313" key="14">
    <source>
        <dbReference type="Proteomes" id="UP000236291"/>
    </source>
</evidence>
<dbReference type="FunFam" id="3.30.1490.30:FF:000001">
    <property type="entry name" value="DNA topoisomerase 2"/>
    <property type="match status" value="1"/>
</dbReference>
<dbReference type="InterPro" id="IPR013759">
    <property type="entry name" value="Topo_IIA_B_C"/>
</dbReference>
<sequence>MMGLTVVNNREHYGVFPLRGKLPNATRASMKKVLKNNVINNLTRILGLVCDENFLGKKNGVDISKSLRYGRILLMMDQDHDGSHIKGLVINLIHRMWPTLVRTTDCQFIYQFTTPIVKATHSKSDMVKSFYTIQAFEDWRKDENDVSSWTTKYYKGLGNSTDQEAIDYFKEMDKSINIFTWKDELDSKAIEVAFDKTKVKDRKDWILSFQAGKDHASHRYLNTELSPVTRYLFCNDDDKILNYNMDENGKTIEPKWFLPVIPMVLVNGSQGIGIGWNSFVPKYNPKDIINNIKRKFNGESIEENKMTPWYKGFKGTIVQKDKGIYHIDGLVTHGKGYTYHIKELPIGTSIEGYKKYLKSISKGTAKNNTPLIKTFEQIGDSRTVGFHIEFIQAPSKDDDLIEILNLRTTISTNDMHLYNEENHIEKFNSAEKILEHFYYERLEKYKKRWDVMLENIESDLIDMENTKKFLMLARSRKFDFLTEDSKDLRKICMDHNIAADSIQSLLSLPLSAFSNEGLKKVEDKIQEKEEEKNALFNKTEIQLWKDDLDTFEEEWQKEEASWKSDTMSQACPICEPPINSNADMGQELLGRGKRTIKKPGHFNAFYLE</sequence>
<dbReference type="SMART" id="SM00433">
    <property type="entry name" value="TOP2c"/>
    <property type="match status" value="1"/>
</dbReference>
<dbReference type="GO" id="GO:0000712">
    <property type="term" value="P:resolution of meiotic recombination intermediates"/>
    <property type="evidence" value="ECO:0007669"/>
    <property type="project" value="TreeGrafter"/>
</dbReference>
<dbReference type="EC" id="5.6.2.2" evidence="4"/>
<keyword evidence="8 10" id="KW-0238">DNA-binding</keyword>
<organism evidence="13 14">
    <name type="scientific">Trifolium pratense</name>
    <name type="common">Red clover</name>
    <dbReference type="NCBI Taxonomy" id="57577"/>
    <lineage>
        <taxon>Eukaryota</taxon>
        <taxon>Viridiplantae</taxon>
        <taxon>Streptophyta</taxon>
        <taxon>Embryophyta</taxon>
        <taxon>Tracheophyta</taxon>
        <taxon>Spermatophyta</taxon>
        <taxon>Magnoliopsida</taxon>
        <taxon>eudicotyledons</taxon>
        <taxon>Gunneridae</taxon>
        <taxon>Pentapetalae</taxon>
        <taxon>rosids</taxon>
        <taxon>fabids</taxon>
        <taxon>Fabales</taxon>
        <taxon>Fabaceae</taxon>
        <taxon>Papilionoideae</taxon>
        <taxon>50 kb inversion clade</taxon>
        <taxon>NPAAA clade</taxon>
        <taxon>Hologalegina</taxon>
        <taxon>IRL clade</taxon>
        <taxon>Trifolieae</taxon>
        <taxon>Trifolium</taxon>
    </lineage>
</organism>
<dbReference type="Gene3D" id="1.10.268.10">
    <property type="entry name" value="Topoisomerase, domain 3"/>
    <property type="match status" value="1"/>
</dbReference>
<keyword evidence="9 13" id="KW-0413">Isomerase</keyword>
<evidence type="ECO:0000256" key="5">
    <source>
        <dbReference type="ARBA" id="ARBA00022741"/>
    </source>
</evidence>
<evidence type="ECO:0000256" key="10">
    <source>
        <dbReference type="PROSITE-ProRule" id="PRU01384"/>
    </source>
</evidence>
<reference evidence="13 14" key="1">
    <citation type="journal article" date="2014" name="Am. J. Bot.">
        <title>Genome assembly and annotation for red clover (Trifolium pratense; Fabaceae).</title>
        <authorList>
            <person name="Istvanek J."/>
            <person name="Jaros M."/>
            <person name="Krenek A."/>
            <person name="Repkova J."/>
        </authorList>
    </citation>
    <scope>NUCLEOTIDE SEQUENCE [LARGE SCALE GENOMIC DNA]</scope>
    <source>
        <strain evidence="14">cv. Tatra</strain>
        <tissue evidence="13">Young leaves</tissue>
    </source>
</reference>
<dbReference type="Pfam" id="PF00521">
    <property type="entry name" value="DNA_topoisoIV"/>
    <property type="match status" value="1"/>
</dbReference>
<dbReference type="InterPro" id="IPR001241">
    <property type="entry name" value="Topo_IIA"/>
</dbReference>
<dbReference type="GO" id="GO:0005524">
    <property type="term" value="F:ATP binding"/>
    <property type="evidence" value="ECO:0007669"/>
    <property type="project" value="UniProtKB-KW"/>
</dbReference>
<dbReference type="GO" id="GO:0003918">
    <property type="term" value="F:DNA topoisomerase type II (double strand cut, ATP-hydrolyzing) activity"/>
    <property type="evidence" value="ECO:0007669"/>
    <property type="project" value="UniProtKB-EC"/>
</dbReference>
<dbReference type="GO" id="GO:0003677">
    <property type="term" value="F:DNA binding"/>
    <property type="evidence" value="ECO:0007669"/>
    <property type="project" value="UniProtKB-UniRule"/>
</dbReference>
<evidence type="ECO:0000256" key="2">
    <source>
        <dbReference type="ARBA" id="ARBA00001946"/>
    </source>
</evidence>
<dbReference type="SUPFAM" id="SSF56719">
    <property type="entry name" value="Type II DNA topoisomerase"/>
    <property type="match status" value="1"/>
</dbReference>
<reference evidence="13 14" key="2">
    <citation type="journal article" date="2017" name="Front. Plant Sci.">
        <title>Gene Classification and Mining of Molecular Markers Useful in Red Clover (Trifolium pratense) Breeding.</title>
        <authorList>
            <person name="Istvanek J."/>
            <person name="Dluhosova J."/>
            <person name="Dluhos P."/>
            <person name="Patkova L."/>
            <person name="Nedelnik J."/>
            <person name="Repkova J."/>
        </authorList>
    </citation>
    <scope>NUCLEOTIDE SEQUENCE [LARGE SCALE GENOMIC DNA]</scope>
    <source>
        <strain evidence="14">cv. Tatra</strain>
        <tissue evidence="13">Young leaves</tissue>
    </source>
</reference>
<evidence type="ECO:0000256" key="3">
    <source>
        <dbReference type="ARBA" id="ARBA00011080"/>
    </source>
</evidence>
<dbReference type="InterPro" id="IPR050634">
    <property type="entry name" value="DNA_Topoisomerase_II"/>
</dbReference>
<dbReference type="AlphaFoldDB" id="A0A2K3P0F2"/>
<proteinExistence type="inferred from homology"/>
<comment type="caution">
    <text evidence="13">The sequence shown here is derived from an EMBL/GenBank/DDBJ whole genome shotgun (WGS) entry which is preliminary data.</text>
</comment>
<dbReference type="Gene3D" id="3.40.50.670">
    <property type="match status" value="1"/>
</dbReference>
<dbReference type="Gene3D" id="3.90.199.10">
    <property type="entry name" value="Topoisomerase II, domain 5"/>
    <property type="match status" value="1"/>
</dbReference>
<dbReference type="InterPro" id="IPR013757">
    <property type="entry name" value="Topo_IIA_A_a_sf"/>
</dbReference>
<dbReference type="Gene3D" id="3.30.1360.40">
    <property type="match status" value="1"/>
</dbReference>
<comment type="catalytic activity">
    <reaction evidence="1">
        <text>ATP-dependent breakage, passage and rejoining of double-stranded DNA.</text>
        <dbReference type="EC" id="5.6.2.2"/>
    </reaction>
</comment>
<dbReference type="Proteomes" id="UP000236291">
    <property type="component" value="Unassembled WGS sequence"/>
</dbReference>
<accession>A0A2K3P0F2</accession>
<evidence type="ECO:0000256" key="7">
    <source>
        <dbReference type="ARBA" id="ARBA00023029"/>
    </source>
</evidence>
<evidence type="ECO:0000259" key="12">
    <source>
        <dbReference type="PROSITE" id="PS52040"/>
    </source>
</evidence>